<evidence type="ECO:0000256" key="9">
    <source>
        <dbReference type="ARBA" id="ARBA00022927"/>
    </source>
</evidence>
<dbReference type="PRINTS" id="PR01374">
    <property type="entry name" value="TONBPROTEIN"/>
</dbReference>
<dbReference type="Proteomes" id="UP000706172">
    <property type="component" value="Unassembled WGS sequence"/>
</dbReference>
<evidence type="ECO:0000256" key="5">
    <source>
        <dbReference type="ARBA" id="ARBA00022475"/>
    </source>
</evidence>
<dbReference type="GO" id="GO:0015891">
    <property type="term" value="P:siderophore transport"/>
    <property type="evidence" value="ECO:0007669"/>
    <property type="project" value="InterPro"/>
</dbReference>
<dbReference type="GO" id="GO:0030288">
    <property type="term" value="C:outer membrane-bounded periplasmic space"/>
    <property type="evidence" value="ECO:0007669"/>
    <property type="project" value="InterPro"/>
</dbReference>
<comment type="subunit">
    <text evidence="12">Homodimer. Forms a complex with the accessory proteins ExbB and ExbD.</text>
</comment>
<sequence>MALKDSIPGRSGPGIWAGWILAMVLSAALNLFLFAVMPEMIRAVPENLEKHEPVQAIQVVRVKRPEPPPEKQKSPEPEPPKPQKTAATKPAQKKMPMPPVPKPSLPFALNPKLPPMAHSLEMPPLETFSVDAPQLKDRYLAHELDAGLIPLAKVAPVYPLHATRRGIEGKVQVQFLVTADGRVADIKILAADPEKVFDQSVIDCVSRWQFQPGRVQGIPVAALAQTTIKFQLE</sequence>
<evidence type="ECO:0000256" key="12">
    <source>
        <dbReference type="ARBA" id="ARBA00025849"/>
    </source>
</evidence>
<dbReference type="PANTHER" id="PTHR33446">
    <property type="entry name" value="PROTEIN TONB-RELATED"/>
    <property type="match status" value="1"/>
</dbReference>
<feature type="domain" description="TonB C-terminal" evidence="15">
    <location>
        <begin position="143"/>
        <end position="233"/>
    </location>
</feature>
<protein>
    <recommendedName>
        <fullName evidence="3">Protein TonB</fullName>
    </recommendedName>
</protein>
<evidence type="ECO:0000256" key="2">
    <source>
        <dbReference type="ARBA" id="ARBA00006555"/>
    </source>
</evidence>
<comment type="subcellular location">
    <subcellularLocation>
        <location evidence="1">Cell inner membrane</location>
        <topology evidence="1">Single-pass membrane protein</topology>
        <orientation evidence="1">Periplasmic side</orientation>
    </subcellularLocation>
</comment>
<evidence type="ECO:0000256" key="4">
    <source>
        <dbReference type="ARBA" id="ARBA00022448"/>
    </source>
</evidence>
<evidence type="ECO:0000256" key="3">
    <source>
        <dbReference type="ARBA" id="ARBA00022362"/>
    </source>
</evidence>
<evidence type="ECO:0000256" key="8">
    <source>
        <dbReference type="ARBA" id="ARBA00022737"/>
    </source>
</evidence>
<dbReference type="InterPro" id="IPR006260">
    <property type="entry name" value="TonB/TolA_C"/>
</dbReference>
<gene>
    <name evidence="16" type="ORF">H0S81_00755</name>
</gene>
<keyword evidence="10 14" id="KW-1133">Transmembrane helix</keyword>
<comment type="similarity">
    <text evidence="2">Belongs to the TonB family.</text>
</comment>
<dbReference type="InterPro" id="IPR051045">
    <property type="entry name" value="TonB-dependent_transducer"/>
</dbReference>
<keyword evidence="6" id="KW-0997">Cell inner membrane</keyword>
<keyword evidence="9" id="KW-0653">Protein transport</keyword>
<evidence type="ECO:0000256" key="6">
    <source>
        <dbReference type="ARBA" id="ARBA00022519"/>
    </source>
</evidence>
<keyword evidence="11 14" id="KW-0472">Membrane</keyword>
<dbReference type="GO" id="GO:0055085">
    <property type="term" value="P:transmembrane transport"/>
    <property type="evidence" value="ECO:0007669"/>
    <property type="project" value="InterPro"/>
</dbReference>
<feature type="region of interest" description="Disordered" evidence="13">
    <location>
        <begin position="60"/>
        <end position="101"/>
    </location>
</feature>
<dbReference type="AlphaFoldDB" id="A0A931CPJ8"/>
<feature type="compositionally biased region" description="Basic and acidic residues" evidence="13">
    <location>
        <begin position="63"/>
        <end position="81"/>
    </location>
</feature>
<evidence type="ECO:0000256" key="1">
    <source>
        <dbReference type="ARBA" id="ARBA00004383"/>
    </source>
</evidence>
<dbReference type="EMBL" id="JACCQK010000026">
    <property type="protein sequence ID" value="MBG0778448.1"/>
    <property type="molecule type" value="Genomic_DNA"/>
</dbReference>
<name>A0A931CPJ8_9BACT</name>
<dbReference type="InterPro" id="IPR037682">
    <property type="entry name" value="TonB_C"/>
</dbReference>
<evidence type="ECO:0000256" key="11">
    <source>
        <dbReference type="ARBA" id="ARBA00023136"/>
    </source>
</evidence>
<keyword evidence="4" id="KW-0813">Transport</keyword>
<dbReference type="PROSITE" id="PS52015">
    <property type="entry name" value="TONB_CTD"/>
    <property type="match status" value="1"/>
</dbReference>
<organism evidence="16 17">
    <name type="scientific">Desulfotignum balticum</name>
    <dbReference type="NCBI Taxonomy" id="115781"/>
    <lineage>
        <taxon>Bacteria</taxon>
        <taxon>Pseudomonadati</taxon>
        <taxon>Thermodesulfobacteriota</taxon>
        <taxon>Desulfobacteria</taxon>
        <taxon>Desulfobacterales</taxon>
        <taxon>Desulfobacteraceae</taxon>
        <taxon>Desulfotignum</taxon>
    </lineage>
</organism>
<reference evidence="16" key="1">
    <citation type="submission" date="2020-07" db="EMBL/GenBank/DDBJ databases">
        <title>Severe corrosion of carbon steel in oil field produced water can be linked to methanogenic archaea containing a special type of NiFe hydrogenase.</title>
        <authorList>
            <person name="Lahme S."/>
            <person name="Mand J."/>
            <person name="Longwell J."/>
            <person name="Smith R."/>
            <person name="Enning D."/>
        </authorList>
    </citation>
    <scope>NUCLEOTIDE SEQUENCE</scope>
    <source>
        <strain evidence="16">MIC098Bin6</strain>
    </source>
</reference>
<dbReference type="SUPFAM" id="SSF74653">
    <property type="entry name" value="TolA/TonB C-terminal domain"/>
    <property type="match status" value="1"/>
</dbReference>
<dbReference type="GO" id="GO:0015031">
    <property type="term" value="P:protein transport"/>
    <property type="evidence" value="ECO:0007669"/>
    <property type="project" value="UniProtKB-KW"/>
</dbReference>
<evidence type="ECO:0000256" key="7">
    <source>
        <dbReference type="ARBA" id="ARBA00022692"/>
    </source>
</evidence>
<keyword evidence="5" id="KW-1003">Cell membrane</keyword>
<feature type="transmembrane region" description="Helical" evidence="14">
    <location>
        <begin position="15"/>
        <end position="36"/>
    </location>
</feature>
<comment type="caution">
    <text evidence="16">The sequence shown here is derived from an EMBL/GenBank/DDBJ whole genome shotgun (WGS) entry which is preliminary data.</text>
</comment>
<dbReference type="InterPro" id="IPR003538">
    <property type="entry name" value="TonB"/>
</dbReference>
<dbReference type="Gene3D" id="3.30.1150.10">
    <property type="match status" value="1"/>
</dbReference>
<evidence type="ECO:0000259" key="15">
    <source>
        <dbReference type="PROSITE" id="PS52015"/>
    </source>
</evidence>
<evidence type="ECO:0000256" key="14">
    <source>
        <dbReference type="SAM" id="Phobius"/>
    </source>
</evidence>
<evidence type="ECO:0000313" key="17">
    <source>
        <dbReference type="Proteomes" id="UP000706172"/>
    </source>
</evidence>
<keyword evidence="8" id="KW-0677">Repeat</keyword>
<feature type="compositionally biased region" description="Low complexity" evidence="13">
    <location>
        <begin position="83"/>
        <end position="95"/>
    </location>
</feature>
<evidence type="ECO:0000313" key="16">
    <source>
        <dbReference type="EMBL" id="MBG0778448.1"/>
    </source>
</evidence>
<proteinExistence type="inferred from homology"/>
<evidence type="ECO:0000256" key="10">
    <source>
        <dbReference type="ARBA" id="ARBA00022989"/>
    </source>
</evidence>
<evidence type="ECO:0000256" key="13">
    <source>
        <dbReference type="SAM" id="MobiDB-lite"/>
    </source>
</evidence>
<dbReference type="GO" id="GO:0098797">
    <property type="term" value="C:plasma membrane protein complex"/>
    <property type="evidence" value="ECO:0007669"/>
    <property type="project" value="TreeGrafter"/>
</dbReference>
<dbReference type="PANTHER" id="PTHR33446:SF8">
    <property type="entry name" value="PROTEIN TONB"/>
    <property type="match status" value="1"/>
</dbReference>
<keyword evidence="7 14" id="KW-0812">Transmembrane</keyword>
<dbReference type="GO" id="GO:0031992">
    <property type="term" value="F:energy transducer activity"/>
    <property type="evidence" value="ECO:0007669"/>
    <property type="project" value="InterPro"/>
</dbReference>
<dbReference type="NCBIfam" id="TIGR01352">
    <property type="entry name" value="tonB_Cterm"/>
    <property type="match status" value="1"/>
</dbReference>
<accession>A0A931CPJ8</accession>
<dbReference type="Pfam" id="PF03544">
    <property type="entry name" value="TonB_C"/>
    <property type="match status" value="1"/>
</dbReference>